<organism evidence="2">
    <name type="scientific">Nicotiana tabacum</name>
    <name type="common">Common tobacco</name>
    <dbReference type="NCBI Taxonomy" id="4097"/>
    <lineage>
        <taxon>Eukaryota</taxon>
        <taxon>Viridiplantae</taxon>
        <taxon>Streptophyta</taxon>
        <taxon>Embryophyta</taxon>
        <taxon>Tracheophyta</taxon>
        <taxon>Spermatophyta</taxon>
        <taxon>Magnoliopsida</taxon>
        <taxon>eudicotyledons</taxon>
        <taxon>Gunneridae</taxon>
        <taxon>Pentapetalae</taxon>
        <taxon>asterids</taxon>
        <taxon>lamiids</taxon>
        <taxon>Solanales</taxon>
        <taxon>Solanaceae</taxon>
        <taxon>Nicotianoideae</taxon>
        <taxon>Nicotianeae</taxon>
        <taxon>Nicotiana</taxon>
    </lineage>
</organism>
<dbReference type="InterPro" id="IPR043502">
    <property type="entry name" value="DNA/RNA_pol_sf"/>
</dbReference>
<protein>
    <submittedName>
        <fullName evidence="2">Uncharacterized mitochondrial protein AtMg00810-like</fullName>
    </submittedName>
</protein>
<dbReference type="KEGG" id="nta:107782749"/>
<reference evidence="2" key="1">
    <citation type="submission" date="2025-08" db="UniProtKB">
        <authorList>
            <consortium name="RefSeq"/>
        </authorList>
    </citation>
    <scope>IDENTIFICATION</scope>
</reference>
<dbReference type="PaxDb" id="4097-A0A1S3Z406"/>
<evidence type="ECO:0000259" key="1">
    <source>
        <dbReference type="Pfam" id="PF07727"/>
    </source>
</evidence>
<dbReference type="PANTHER" id="PTHR11439">
    <property type="entry name" value="GAG-POL-RELATED RETROTRANSPOSON"/>
    <property type="match status" value="1"/>
</dbReference>
<dbReference type="AlphaFoldDB" id="A0A1S3Z406"/>
<dbReference type="OrthoDB" id="1749595at2759"/>
<dbReference type="SUPFAM" id="SSF56672">
    <property type="entry name" value="DNA/RNA polymerases"/>
    <property type="match status" value="1"/>
</dbReference>
<proteinExistence type="predicted"/>
<sequence length="341" mass="38683">MTTIRCLLSIAVKRNWILHQLDVNNAFLHGDLDEEVYMKFSPGLAAPLSHVCRLRKSLYGLKQASRQWYAKLYSALGTRGYTSSLNDYSFFFKTSGNLITILAIYVDDILITGNNQEDIDETKYFLDTEFRIKDLGEAHYFLGLELLRESGGLIITQRKFALELFAEFDCLEERPASSTLDPTIKISANCGTPLKDPTIYRRLLGKLNFLMNTIPDISFDVQTLSQHMQSPCTGHFQEALYTLRYLCGDPGLGLFISLDPFFQLLAYCDSDRASWSDIQRSSIPQIPWRCSRILSSRLMPVPKGAGPKDRHIQDRARRVRVIMGVRHPVLEGKDVTTGGPE</sequence>
<dbReference type="Pfam" id="PF07727">
    <property type="entry name" value="RVT_2"/>
    <property type="match status" value="1"/>
</dbReference>
<evidence type="ECO:0000313" key="2">
    <source>
        <dbReference type="RefSeq" id="XP_016459171.1"/>
    </source>
</evidence>
<dbReference type="STRING" id="4097.A0A1S3Z406"/>
<feature type="domain" description="Reverse transcriptase Ty1/copia-type" evidence="1">
    <location>
        <begin position="3"/>
        <end position="172"/>
    </location>
</feature>
<accession>A0A1S3Z406</accession>
<dbReference type="InterPro" id="IPR013103">
    <property type="entry name" value="RVT_2"/>
</dbReference>
<dbReference type="PANTHER" id="PTHR11439:SF498">
    <property type="entry name" value="DNAK FAMILY PROTEIN"/>
    <property type="match status" value="1"/>
</dbReference>
<name>A0A1S3Z406_TOBAC</name>
<gene>
    <name evidence="2" type="primary">LOC107782749</name>
</gene>
<dbReference type="RefSeq" id="XP_016459171.1">
    <property type="nucleotide sequence ID" value="XM_016603685.1"/>
</dbReference>